<evidence type="ECO:0000313" key="4">
    <source>
        <dbReference type="Proteomes" id="UP001054821"/>
    </source>
</evidence>
<feature type="domain" description="Reverse transcriptase Ty1/copia-type" evidence="1">
    <location>
        <begin position="225"/>
        <end position="288"/>
    </location>
</feature>
<gene>
    <name evidence="3" type="ORF">L3X38_003615</name>
</gene>
<reference evidence="3 4" key="1">
    <citation type="journal article" date="2022" name="G3 (Bethesda)">
        <title>Whole-genome sequence and methylome profiling of the almond [Prunus dulcis (Mill.) D.A. Webb] cultivar 'Nonpareil'.</title>
        <authorList>
            <person name="D'Amico-Willman K.M."/>
            <person name="Ouma W.Z."/>
            <person name="Meulia T."/>
            <person name="Sideli G.M."/>
            <person name="Gradziel T.M."/>
            <person name="Fresnedo-Ramirez J."/>
        </authorList>
    </citation>
    <scope>NUCLEOTIDE SEQUENCE [LARGE SCALE GENOMIC DNA]</scope>
    <source>
        <strain evidence="3">Clone GOH B32 T37-40</strain>
    </source>
</reference>
<evidence type="ECO:0000313" key="3">
    <source>
        <dbReference type="EMBL" id="KAI5350724.1"/>
    </source>
</evidence>
<sequence length="465" mass="51910">MTSDPSLLSHVQPCTGNDSIIVGNGNQLPISHIGKTTLSCFHGSLVLHDVLYVPAITKNLLSIQRFSRDNNCYFEMDYNGFRVKDNKKGKILLIGSSHGDLYYICADPQVRSKLVFYGERTTQDVWHARLGHPSSDILRVLARPVDFLFLTVLLIHKSKADGTIERHKARLVAKGYNQKEGFDYYETFSHVVKPATIRTILALAVSQNWILQQLDVRNAFLNGPNASVINTFIDKLCSTFASRKLGALHFFLGMEVTRYANQLSLSQARYASDLLKKFKMDLCKPCPTSLFSSQRLSAHDGDSLSDPETYCSMVGGLQYLTLSRLDIAYAINQVCQYMHNPKTTHLQAVKRICRYIKGTIEHGLVYHSSPDYILRAFSDADYIGPALLTAVVQLVGHASSLVPMFSPGPPKSNPPSLGPAQKPSVKPLLQQLLNFSGFVIFSDCRQYFCPSHGRKSRLPCSYASY</sequence>
<dbReference type="Pfam" id="PF07727">
    <property type="entry name" value="RVT_2"/>
    <property type="match status" value="2"/>
</dbReference>
<dbReference type="EMBL" id="JAJFAZ020000001">
    <property type="protein sequence ID" value="KAI5350724.1"/>
    <property type="molecule type" value="Genomic_DNA"/>
</dbReference>
<accession>A0AAD4ZMG6</accession>
<evidence type="ECO:0000259" key="2">
    <source>
        <dbReference type="Pfam" id="PF22936"/>
    </source>
</evidence>
<name>A0AAD4ZMG6_PRUDU</name>
<organism evidence="3 4">
    <name type="scientific">Prunus dulcis</name>
    <name type="common">Almond</name>
    <name type="synonym">Amygdalus dulcis</name>
    <dbReference type="NCBI Taxonomy" id="3755"/>
    <lineage>
        <taxon>Eukaryota</taxon>
        <taxon>Viridiplantae</taxon>
        <taxon>Streptophyta</taxon>
        <taxon>Embryophyta</taxon>
        <taxon>Tracheophyta</taxon>
        <taxon>Spermatophyta</taxon>
        <taxon>Magnoliopsida</taxon>
        <taxon>eudicotyledons</taxon>
        <taxon>Gunneridae</taxon>
        <taxon>Pentapetalae</taxon>
        <taxon>rosids</taxon>
        <taxon>fabids</taxon>
        <taxon>Rosales</taxon>
        <taxon>Rosaceae</taxon>
        <taxon>Amygdaloideae</taxon>
        <taxon>Amygdaleae</taxon>
        <taxon>Prunus</taxon>
    </lineage>
</organism>
<evidence type="ECO:0008006" key="5">
    <source>
        <dbReference type="Google" id="ProtNLM"/>
    </source>
</evidence>
<dbReference type="PANTHER" id="PTHR11439:SF467">
    <property type="entry name" value="INTEGRASE CATALYTIC DOMAIN-CONTAINING PROTEIN"/>
    <property type="match status" value="1"/>
</dbReference>
<dbReference type="AlphaFoldDB" id="A0AAD4ZMG6"/>
<feature type="domain" description="Retrovirus-related Pol polyprotein from transposon TNT 1-94-like beta-barrel" evidence="2">
    <location>
        <begin position="1"/>
        <end position="67"/>
    </location>
</feature>
<protein>
    <recommendedName>
        <fullName evidence="5">Reverse transcriptase Ty1/copia-type domain-containing protein</fullName>
    </recommendedName>
</protein>
<feature type="domain" description="Reverse transcriptase Ty1/copia-type" evidence="1">
    <location>
        <begin position="141"/>
        <end position="223"/>
    </location>
</feature>
<dbReference type="InterPro" id="IPR013103">
    <property type="entry name" value="RVT_2"/>
</dbReference>
<dbReference type="PANTHER" id="PTHR11439">
    <property type="entry name" value="GAG-POL-RELATED RETROTRANSPOSON"/>
    <property type="match status" value="1"/>
</dbReference>
<dbReference type="Pfam" id="PF22936">
    <property type="entry name" value="Pol_BBD"/>
    <property type="match status" value="1"/>
</dbReference>
<dbReference type="Proteomes" id="UP001054821">
    <property type="component" value="Chromosome 1"/>
</dbReference>
<comment type="caution">
    <text evidence="3">The sequence shown here is derived from an EMBL/GenBank/DDBJ whole genome shotgun (WGS) entry which is preliminary data.</text>
</comment>
<proteinExistence type="predicted"/>
<keyword evidence="4" id="KW-1185">Reference proteome</keyword>
<evidence type="ECO:0000259" key="1">
    <source>
        <dbReference type="Pfam" id="PF07727"/>
    </source>
</evidence>
<dbReference type="InterPro" id="IPR054722">
    <property type="entry name" value="PolX-like_BBD"/>
</dbReference>